<organism evidence="1 2">
    <name type="scientific">Acetitomaculum ruminis DSM 5522</name>
    <dbReference type="NCBI Taxonomy" id="1120918"/>
    <lineage>
        <taxon>Bacteria</taxon>
        <taxon>Bacillati</taxon>
        <taxon>Bacillota</taxon>
        <taxon>Clostridia</taxon>
        <taxon>Lachnospirales</taxon>
        <taxon>Lachnospiraceae</taxon>
        <taxon>Acetitomaculum</taxon>
    </lineage>
</organism>
<gene>
    <name evidence="1" type="ORF">SAMN05216249_10871</name>
</gene>
<proteinExistence type="predicted"/>
<dbReference type="RefSeq" id="WP_092872064.1">
    <property type="nucleotide sequence ID" value="NZ_FOJY01000008.1"/>
</dbReference>
<dbReference type="AlphaFoldDB" id="A0A1I0Y497"/>
<dbReference type="OrthoDB" id="2044541at2"/>
<evidence type="ECO:0000313" key="2">
    <source>
        <dbReference type="Proteomes" id="UP000198838"/>
    </source>
</evidence>
<accession>A0A1I0Y497</accession>
<dbReference type="Proteomes" id="UP000198838">
    <property type="component" value="Unassembled WGS sequence"/>
</dbReference>
<reference evidence="1 2" key="1">
    <citation type="submission" date="2016-10" db="EMBL/GenBank/DDBJ databases">
        <authorList>
            <person name="de Groot N.N."/>
        </authorList>
    </citation>
    <scope>NUCLEOTIDE SEQUENCE [LARGE SCALE GENOMIC DNA]</scope>
    <source>
        <strain evidence="1 2">DSM 5522</strain>
    </source>
</reference>
<name>A0A1I0Y497_9FIRM</name>
<evidence type="ECO:0000313" key="1">
    <source>
        <dbReference type="EMBL" id="SFB07023.1"/>
    </source>
</evidence>
<dbReference type="EMBL" id="FOJY01000008">
    <property type="protein sequence ID" value="SFB07023.1"/>
    <property type="molecule type" value="Genomic_DNA"/>
</dbReference>
<protein>
    <submittedName>
        <fullName evidence="1">Uncharacterized protein</fullName>
    </submittedName>
</protein>
<sequence length="147" mass="17588">MVFPEIAINELIAKLETEDFYKEYGNPVRCKIFDTDKILLSFDLYERLFGKVNIDQEKTIEMDDLIRALVLQRLVENPIRVTDTGDGYSFSMEEEIYEYINRFSLKEYGHTLEEFTTHYFEWIAACPEEFRAWLEHNMMERGTENDN</sequence>
<keyword evidence="2" id="KW-1185">Reference proteome</keyword>
<dbReference type="STRING" id="1120918.SAMN05216249_10871"/>